<sequence>MSYRMLLTALAGLMIGACVPYQEGGGYYRSDYYTTDRYVAPGYYRYDRYYVTPQPRYYYQPAPRYYPPAPHYYRPAPVPHYQPHPQPGMNQWHGNPRYDYGNRQRYDYGRDRDRHDYRNGSQRYQNDRWHSSGRGGDRNRQQ</sequence>
<dbReference type="PROSITE" id="PS51257">
    <property type="entry name" value="PROKAR_LIPOPROTEIN"/>
    <property type="match status" value="1"/>
</dbReference>
<dbReference type="Proteomes" id="UP000256503">
    <property type="component" value="Chromosome"/>
</dbReference>
<dbReference type="RefSeq" id="WP_043172993.1">
    <property type="nucleotide sequence ID" value="NZ_CP031146.1"/>
</dbReference>
<protein>
    <recommendedName>
        <fullName evidence="4">Lipoprotein</fullName>
    </recommendedName>
</protein>
<organism evidence="2 3">
    <name type="scientific">Pseudomonas plecoglossicida</name>
    <dbReference type="NCBI Taxonomy" id="70775"/>
    <lineage>
        <taxon>Bacteria</taxon>
        <taxon>Pseudomonadati</taxon>
        <taxon>Pseudomonadota</taxon>
        <taxon>Gammaproteobacteria</taxon>
        <taxon>Pseudomonadales</taxon>
        <taxon>Pseudomonadaceae</taxon>
        <taxon>Pseudomonas</taxon>
    </lineage>
</organism>
<name>A0AAD0QXI8_PSEDL</name>
<feature type="compositionally biased region" description="Basic and acidic residues" evidence="1">
    <location>
        <begin position="125"/>
        <end position="142"/>
    </location>
</feature>
<evidence type="ECO:0008006" key="4">
    <source>
        <dbReference type="Google" id="ProtNLM"/>
    </source>
</evidence>
<feature type="compositionally biased region" description="Pro residues" evidence="1">
    <location>
        <begin position="75"/>
        <end position="86"/>
    </location>
</feature>
<accession>A0AAD0QXI8</accession>
<feature type="compositionally biased region" description="Basic and acidic residues" evidence="1">
    <location>
        <begin position="100"/>
        <end position="118"/>
    </location>
</feature>
<reference evidence="2 3" key="1">
    <citation type="submission" date="2018-07" db="EMBL/GenBank/DDBJ databases">
        <title>Complete genome sequence of a Pseudomonas plecoglossicida strain pathogenic to the marine fish, Larimichthys crocea.</title>
        <authorList>
            <person name="Tao Z."/>
        </authorList>
    </citation>
    <scope>NUCLEOTIDE SEQUENCE [LARGE SCALE GENOMIC DNA]</scope>
    <source>
        <strain evidence="2 3">XSDHY-P</strain>
    </source>
</reference>
<dbReference type="EMBL" id="CP031146">
    <property type="protein sequence ID" value="AXM96227.1"/>
    <property type="molecule type" value="Genomic_DNA"/>
</dbReference>
<evidence type="ECO:0000313" key="2">
    <source>
        <dbReference type="EMBL" id="AXM96227.1"/>
    </source>
</evidence>
<dbReference type="GeneID" id="49613898"/>
<feature type="region of interest" description="Disordered" evidence="1">
    <location>
        <begin position="75"/>
        <end position="142"/>
    </location>
</feature>
<dbReference type="AlphaFoldDB" id="A0AAD0QXI8"/>
<evidence type="ECO:0000256" key="1">
    <source>
        <dbReference type="SAM" id="MobiDB-lite"/>
    </source>
</evidence>
<proteinExistence type="predicted"/>
<evidence type="ECO:0000313" key="3">
    <source>
        <dbReference type="Proteomes" id="UP000256503"/>
    </source>
</evidence>
<gene>
    <name evidence="2" type="ORF">DVB73_10755</name>
</gene>